<dbReference type="InterPro" id="IPR051836">
    <property type="entry name" value="Kremen_rcpt"/>
</dbReference>
<evidence type="ECO:0000256" key="6">
    <source>
        <dbReference type="ARBA" id="ARBA00023180"/>
    </source>
</evidence>
<dbReference type="GO" id="GO:0007165">
    <property type="term" value="P:signal transduction"/>
    <property type="evidence" value="ECO:0000318"/>
    <property type="project" value="GO_Central"/>
</dbReference>
<dbReference type="GO" id="GO:0005886">
    <property type="term" value="C:plasma membrane"/>
    <property type="evidence" value="ECO:0000318"/>
    <property type="project" value="GO_Central"/>
</dbReference>
<dbReference type="EMBL" id="KB095858">
    <property type="protein sequence ID" value="ESO10613.1"/>
    <property type="molecule type" value="Genomic_DNA"/>
</dbReference>
<evidence type="ECO:0000256" key="3">
    <source>
        <dbReference type="ARBA" id="ARBA00022729"/>
    </source>
</evidence>
<feature type="domain" description="WSC" evidence="9">
    <location>
        <begin position="163"/>
        <end position="262"/>
    </location>
</feature>
<dbReference type="SMART" id="SM00321">
    <property type="entry name" value="WSC"/>
    <property type="match status" value="2"/>
</dbReference>
<keyword evidence="3" id="KW-0732">Signal</keyword>
<accession>T1EZ17</accession>
<keyword evidence="4 8" id="KW-1133">Transmembrane helix</keyword>
<evidence type="ECO:0000256" key="7">
    <source>
        <dbReference type="SAM" id="MobiDB-lite"/>
    </source>
</evidence>
<keyword evidence="6" id="KW-0325">Glycoprotein</keyword>
<keyword evidence="5 8" id="KW-0472">Membrane</keyword>
<evidence type="ECO:0000313" key="11">
    <source>
        <dbReference type="EnsemblMetazoa" id="HelroP167119"/>
    </source>
</evidence>
<evidence type="ECO:0000256" key="2">
    <source>
        <dbReference type="ARBA" id="ARBA00022692"/>
    </source>
</evidence>
<reference evidence="10 12" key="2">
    <citation type="journal article" date="2013" name="Nature">
        <title>Insights into bilaterian evolution from three spiralian genomes.</title>
        <authorList>
            <person name="Simakov O."/>
            <person name="Marletaz F."/>
            <person name="Cho S.J."/>
            <person name="Edsinger-Gonzales E."/>
            <person name="Havlak P."/>
            <person name="Hellsten U."/>
            <person name="Kuo D.H."/>
            <person name="Larsson T."/>
            <person name="Lv J."/>
            <person name="Arendt D."/>
            <person name="Savage R."/>
            <person name="Osoegawa K."/>
            <person name="de Jong P."/>
            <person name="Grimwood J."/>
            <person name="Chapman J.A."/>
            <person name="Shapiro H."/>
            <person name="Aerts A."/>
            <person name="Otillar R.P."/>
            <person name="Terry A.Y."/>
            <person name="Boore J.L."/>
            <person name="Grigoriev I.V."/>
            <person name="Lindberg D.R."/>
            <person name="Seaver E.C."/>
            <person name="Weisblat D.A."/>
            <person name="Putnam N.H."/>
            <person name="Rokhsar D.S."/>
        </authorList>
    </citation>
    <scope>NUCLEOTIDE SEQUENCE</scope>
</reference>
<evidence type="ECO:0000256" key="5">
    <source>
        <dbReference type="ARBA" id="ARBA00023136"/>
    </source>
</evidence>
<evidence type="ECO:0000259" key="9">
    <source>
        <dbReference type="PROSITE" id="PS51212"/>
    </source>
</evidence>
<dbReference type="GO" id="GO:0004888">
    <property type="term" value="F:transmembrane signaling receptor activity"/>
    <property type="evidence" value="ECO:0000318"/>
    <property type="project" value="GO_Central"/>
</dbReference>
<protein>
    <recommendedName>
        <fullName evidence="9">WSC domain-containing protein</fullName>
    </recommendedName>
</protein>
<evidence type="ECO:0000256" key="8">
    <source>
        <dbReference type="SAM" id="Phobius"/>
    </source>
</evidence>
<proteinExistence type="predicted"/>
<evidence type="ECO:0000313" key="10">
    <source>
        <dbReference type="EMBL" id="ESO10613.1"/>
    </source>
</evidence>
<evidence type="ECO:0000313" key="12">
    <source>
        <dbReference type="Proteomes" id="UP000015101"/>
    </source>
</evidence>
<evidence type="ECO:0000256" key="1">
    <source>
        <dbReference type="ARBA" id="ARBA00004167"/>
    </source>
</evidence>
<dbReference type="HOGENOM" id="CLU_601696_0_0_1"/>
<dbReference type="AlphaFoldDB" id="T1EZ17"/>
<name>T1EZ17_HELRO</name>
<organism evidence="11 12">
    <name type="scientific">Helobdella robusta</name>
    <name type="common">Californian leech</name>
    <dbReference type="NCBI Taxonomy" id="6412"/>
    <lineage>
        <taxon>Eukaryota</taxon>
        <taxon>Metazoa</taxon>
        <taxon>Spiralia</taxon>
        <taxon>Lophotrochozoa</taxon>
        <taxon>Annelida</taxon>
        <taxon>Clitellata</taxon>
        <taxon>Hirudinea</taxon>
        <taxon>Rhynchobdellida</taxon>
        <taxon>Glossiphoniidae</taxon>
        <taxon>Helobdella</taxon>
    </lineage>
</organism>
<dbReference type="PANTHER" id="PTHR24269">
    <property type="entry name" value="KREMEN PROTEIN"/>
    <property type="match status" value="1"/>
</dbReference>
<dbReference type="InParanoid" id="T1EZ17"/>
<dbReference type="EMBL" id="AMQM01002678">
    <property type="status" value="NOT_ANNOTATED_CDS"/>
    <property type="molecule type" value="Genomic_DNA"/>
</dbReference>
<evidence type="ECO:0000256" key="4">
    <source>
        <dbReference type="ARBA" id="ARBA00022989"/>
    </source>
</evidence>
<reference evidence="11" key="3">
    <citation type="submission" date="2015-06" db="UniProtKB">
        <authorList>
            <consortium name="EnsemblMetazoa"/>
        </authorList>
    </citation>
    <scope>IDENTIFICATION</scope>
</reference>
<dbReference type="GeneID" id="20201817"/>
<dbReference type="KEGG" id="hro:HELRODRAFT_167119"/>
<dbReference type="InterPro" id="IPR002889">
    <property type="entry name" value="WSC_carb-bd"/>
</dbReference>
<sequence>MVNCIIGPVNVSVVGIPYSVLCQKKQYFRYVLLQQARGNEMLGPLTITEIEIFGKDQTPRYKDHATSPTHHTEFDDLHLYYVGCFIFFASMTYAKVTKLQECKALCTSIAAIFMAVKRGFQCHCGSNLDHKVDSLYCSIRCSDSEDFCGGPDHFSVYSDPIYATALLSCFEEDPNSTLTGKNSGIFFKTNKKFVFLLNTCYSKCREYNFSFAAVKNTRYCSCGNSLEGYTVASNQRKCDKSCVDSHNLKCGGVNASSIYAIDLPQRYEFGEGYTYLMNCLESQSFGTNFECKNRKCVEGWKGVACQERTPSSSSSLLSATACDKGDGNCKSPLLTCASAMLGTRNVSECICRDNKGMQADRKCKATEDIYLLVDTTNILKSTLFYIILISSLPPCLLLIYVARWRMNVWKQRREERRVQMEEFRRLMINRISSMRTRRSSNGSSSYNGTRDSSND</sequence>
<dbReference type="Proteomes" id="UP000015101">
    <property type="component" value="Unassembled WGS sequence"/>
</dbReference>
<dbReference type="CTD" id="20201817"/>
<reference evidence="12" key="1">
    <citation type="submission" date="2012-12" db="EMBL/GenBank/DDBJ databases">
        <authorList>
            <person name="Hellsten U."/>
            <person name="Grimwood J."/>
            <person name="Chapman J.A."/>
            <person name="Shapiro H."/>
            <person name="Aerts A."/>
            <person name="Otillar R.P."/>
            <person name="Terry A.Y."/>
            <person name="Boore J.L."/>
            <person name="Simakov O."/>
            <person name="Marletaz F."/>
            <person name="Cho S.-J."/>
            <person name="Edsinger-Gonzales E."/>
            <person name="Havlak P."/>
            <person name="Kuo D.-H."/>
            <person name="Larsson T."/>
            <person name="Lv J."/>
            <person name="Arendt D."/>
            <person name="Savage R."/>
            <person name="Osoegawa K."/>
            <person name="de Jong P."/>
            <person name="Lindberg D.R."/>
            <person name="Seaver E.C."/>
            <person name="Weisblat D.A."/>
            <person name="Putnam N.H."/>
            <person name="Grigoriev I.V."/>
            <person name="Rokhsar D.S."/>
        </authorList>
    </citation>
    <scope>NUCLEOTIDE SEQUENCE</scope>
</reference>
<feature type="region of interest" description="Disordered" evidence="7">
    <location>
        <begin position="435"/>
        <end position="455"/>
    </location>
</feature>
<dbReference type="RefSeq" id="XP_009010882.1">
    <property type="nucleotide sequence ID" value="XM_009012634.1"/>
</dbReference>
<dbReference type="PANTHER" id="PTHR24269:SF16">
    <property type="entry name" value="PROTEIN SLG1"/>
    <property type="match status" value="1"/>
</dbReference>
<keyword evidence="2 8" id="KW-0812">Transmembrane</keyword>
<dbReference type="PROSITE" id="PS51212">
    <property type="entry name" value="WSC"/>
    <property type="match status" value="1"/>
</dbReference>
<comment type="subcellular location">
    <subcellularLocation>
        <location evidence="1">Membrane</location>
        <topology evidence="1">Single-pass membrane protein</topology>
    </subcellularLocation>
</comment>
<keyword evidence="12" id="KW-1185">Reference proteome</keyword>
<dbReference type="Pfam" id="PF01822">
    <property type="entry name" value="WSC"/>
    <property type="match status" value="1"/>
</dbReference>
<feature type="compositionally biased region" description="Low complexity" evidence="7">
    <location>
        <begin position="439"/>
        <end position="455"/>
    </location>
</feature>
<gene>
    <name evidence="11" type="primary">20201817</name>
    <name evidence="10" type="ORF">HELRODRAFT_167119</name>
</gene>
<feature type="transmembrane region" description="Helical" evidence="8">
    <location>
        <begin position="383"/>
        <end position="402"/>
    </location>
</feature>
<dbReference type="EnsemblMetazoa" id="HelroT167119">
    <property type="protein sequence ID" value="HelroP167119"/>
    <property type="gene ID" value="HelroG167119"/>
</dbReference>